<reference evidence="7" key="1">
    <citation type="submission" date="2016-10" db="EMBL/GenBank/DDBJ databases">
        <authorList>
            <person name="Varghese N."/>
            <person name="Submissions S."/>
        </authorList>
    </citation>
    <scope>NUCLEOTIDE SEQUENCE [LARGE SCALE GENOMIC DNA]</scope>
    <source>
        <strain evidence="7">DSM 17616</strain>
    </source>
</reference>
<dbReference type="GO" id="GO:0052621">
    <property type="term" value="F:diguanylate cyclase activity"/>
    <property type="evidence" value="ECO:0007669"/>
    <property type="project" value="UniProtKB-EC"/>
</dbReference>
<evidence type="ECO:0000313" key="6">
    <source>
        <dbReference type="EMBL" id="SEH58059.1"/>
    </source>
</evidence>
<dbReference type="PANTHER" id="PTHR45138:SF9">
    <property type="entry name" value="DIGUANYLATE CYCLASE DGCM-RELATED"/>
    <property type="match status" value="1"/>
</dbReference>
<evidence type="ECO:0000259" key="5">
    <source>
        <dbReference type="PROSITE" id="PS50887"/>
    </source>
</evidence>
<feature type="domain" description="GGDEF" evidence="5">
    <location>
        <begin position="130"/>
        <end position="263"/>
    </location>
</feature>
<accession>A0A1H6JBD7</accession>
<evidence type="ECO:0000256" key="2">
    <source>
        <dbReference type="ARBA" id="ARBA00012528"/>
    </source>
</evidence>
<gene>
    <name evidence="6" type="ORF">SAMN05660691_00299</name>
</gene>
<dbReference type="Pfam" id="PF00990">
    <property type="entry name" value="GGDEF"/>
    <property type="match status" value="1"/>
</dbReference>
<dbReference type="CDD" id="cd01949">
    <property type="entry name" value="GGDEF"/>
    <property type="match status" value="1"/>
</dbReference>
<dbReference type="Gene3D" id="3.30.70.270">
    <property type="match status" value="1"/>
</dbReference>
<evidence type="ECO:0000256" key="1">
    <source>
        <dbReference type="ARBA" id="ARBA00001946"/>
    </source>
</evidence>
<dbReference type="PROSITE" id="PS50887">
    <property type="entry name" value="GGDEF"/>
    <property type="match status" value="1"/>
</dbReference>
<evidence type="ECO:0000256" key="3">
    <source>
        <dbReference type="ARBA" id="ARBA00034247"/>
    </source>
</evidence>
<dbReference type="FunFam" id="3.30.70.270:FF:000001">
    <property type="entry name" value="Diguanylate cyclase domain protein"/>
    <property type="match status" value="1"/>
</dbReference>
<dbReference type="OrthoDB" id="9180959at2"/>
<dbReference type="InterPro" id="IPR043128">
    <property type="entry name" value="Rev_trsase/Diguanyl_cyclase"/>
</dbReference>
<keyword evidence="4" id="KW-1133">Transmembrane helix</keyword>
<evidence type="ECO:0000313" key="7">
    <source>
        <dbReference type="Proteomes" id="UP000199371"/>
    </source>
</evidence>
<dbReference type="NCBIfam" id="TIGR00254">
    <property type="entry name" value="GGDEF"/>
    <property type="match status" value="1"/>
</dbReference>
<dbReference type="SMART" id="SM00267">
    <property type="entry name" value="GGDEF"/>
    <property type="match status" value="1"/>
</dbReference>
<comment type="catalytic activity">
    <reaction evidence="3">
        <text>2 GTP = 3',3'-c-di-GMP + 2 diphosphate</text>
        <dbReference type="Rhea" id="RHEA:24898"/>
        <dbReference type="ChEBI" id="CHEBI:33019"/>
        <dbReference type="ChEBI" id="CHEBI:37565"/>
        <dbReference type="ChEBI" id="CHEBI:58805"/>
        <dbReference type="EC" id="2.7.7.65"/>
    </reaction>
</comment>
<dbReference type="PANTHER" id="PTHR45138">
    <property type="entry name" value="REGULATORY COMPONENTS OF SENSORY TRANSDUCTION SYSTEM"/>
    <property type="match status" value="1"/>
</dbReference>
<dbReference type="EC" id="2.7.7.65" evidence="2"/>
<dbReference type="InterPro" id="IPR050469">
    <property type="entry name" value="Diguanylate_Cyclase"/>
</dbReference>
<keyword evidence="4" id="KW-0812">Transmembrane</keyword>
<sequence length="263" mass="29916">MLTARRSQPRQLLWLNLLLLMAALVSIYASADTVPRTEASGPVDYKQIVMLLLLLLVIALLSFVTLRFRRMAAALRAEIARHAQTEQQLIERNKELLQLASTDLLTGLLNRRAVMLQALSELRRAKRYQKDLAVLMLDIDHFKQINDQYGHAAGDKVLRDFAVLCQQSIRDTDLLGRYGGEEFILVLPEIDLQTAILSAERIRMTVSQHHFTLTDNTVLQLSCSIGIAMYLPERDDLDKLLLRADQALYQAKHQGRNRCAVQQ</sequence>
<proteinExistence type="predicted"/>
<dbReference type="InterPro" id="IPR029787">
    <property type="entry name" value="Nucleotide_cyclase"/>
</dbReference>
<keyword evidence="4" id="KW-0472">Membrane</keyword>
<comment type="cofactor">
    <cofactor evidence="1">
        <name>Mg(2+)</name>
        <dbReference type="ChEBI" id="CHEBI:18420"/>
    </cofactor>
</comment>
<dbReference type="EMBL" id="FNXF01000001">
    <property type="protein sequence ID" value="SEH58059.1"/>
    <property type="molecule type" value="Genomic_DNA"/>
</dbReference>
<protein>
    <recommendedName>
        <fullName evidence="2">diguanylate cyclase</fullName>
        <ecNumber evidence="2">2.7.7.65</ecNumber>
    </recommendedName>
</protein>
<dbReference type="Proteomes" id="UP000199371">
    <property type="component" value="Unassembled WGS sequence"/>
</dbReference>
<dbReference type="InterPro" id="IPR000160">
    <property type="entry name" value="GGDEF_dom"/>
</dbReference>
<dbReference type="SUPFAM" id="SSF55073">
    <property type="entry name" value="Nucleotide cyclase"/>
    <property type="match status" value="1"/>
</dbReference>
<dbReference type="STRING" id="173990.SAMN05660691_00299"/>
<name>A0A1H6JBD7_9GAMM</name>
<feature type="transmembrane region" description="Helical" evidence="4">
    <location>
        <begin position="47"/>
        <end position="66"/>
    </location>
</feature>
<evidence type="ECO:0000256" key="4">
    <source>
        <dbReference type="SAM" id="Phobius"/>
    </source>
</evidence>
<organism evidence="6 7">
    <name type="scientific">Rheinheimera pacifica</name>
    <dbReference type="NCBI Taxonomy" id="173990"/>
    <lineage>
        <taxon>Bacteria</taxon>
        <taxon>Pseudomonadati</taxon>
        <taxon>Pseudomonadota</taxon>
        <taxon>Gammaproteobacteria</taxon>
        <taxon>Chromatiales</taxon>
        <taxon>Chromatiaceae</taxon>
        <taxon>Rheinheimera</taxon>
    </lineage>
</organism>
<dbReference type="AlphaFoldDB" id="A0A1H6JBD7"/>
<keyword evidence="7" id="KW-1185">Reference proteome</keyword>